<keyword evidence="4 5" id="KW-0472">Membrane</keyword>
<comment type="subcellular location">
    <subcellularLocation>
        <location evidence="1">Membrane</location>
    </subcellularLocation>
</comment>
<reference evidence="7 8" key="1">
    <citation type="submission" date="2016-11" db="EMBL/GenBank/DDBJ databases">
        <title>The macronuclear genome of Stentor coeruleus: a giant cell with tiny introns.</title>
        <authorList>
            <person name="Slabodnick M."/>
            <person name="Ruby J.G."/>
            <person name="Reiff S.B."/>
            <person name="Swart E.C."/>
            <person name="Gosai S."/>
            <person name="Prabakaran S."/>
            <person name="Witkowska E."/>
            <person name="Larue G.E."/>
            <person name="Fisher S."/>
            <person name="Freeman R.M."/>
            <person name="Gunawardena J."/>
            <person name="Chu W."/>
            <person name="Stover N.A."/>
            <person name="Gregory B.D."/>
            <person name="Nowacki M."/>
            <person name="Derisi J."/>
            <person name="Roy S.W."/>
            <person name="Marshall W.F."/>
            <person name="Sood P."/>
        </authorList>
    </citation>
    <scope>NUCLEOTIDE SEQUENCE [LARGE SCALE GENOMIC DNA]</scope>
    <source>
        <strain evidence="7">WM001</strain>
    </source>
</reference>
<accession>A0A1R2CV28</accession>
<feature type="transmembrane region" description="Helical" evidence="5">
    <location>
        <begin position="48"/>
        <end position="66"/>
    </location>
</feature>
<dbReference type="AlphaFoldDB" id="A0A1R2CV28"/>
<feature type="transmembrane region" description="Helical" evidence="5">
    <location>
        <begin position="397"/>
        <end position="417"/>
    </location>
</feature>
<feature type="transmembrane region" description="Helical" evidence="5">
    <location>
        <begin position="264"/>
        <end position="282"/>
    </location>
</feature>
<evidence type="ECO:0000256" key="5">
    <source>
        <dbReference type="SAM" id="Phobius"/>
    </source>
</evidence>
<comment type="caution">
    <text evidence="7">The sequence shown here is derived from an EMBL/GenBank/DDBJ whole genome shotgun (WGS) entry which is preliminary data.</text>
</comment>
<dbReference type="Pfam" id="PF01490">
    <property type="entry name" value="Aa_trans"/>
    <property type="match status" value="1"/>
</dbReference>
<dbReference type="EMBL" id="MPUH01000054">
    <property type="protein sequence ID" value="OMJ92823.1"/>
    <property type="molecule type" value="Genomic_DNA"/>
</dbReference>
<organism evidence="7 8">
    <name type="scientific">Stentor coeruleus</name>
    <dbReference type="NCBI Taxonomy" id="5963"/>
    <lineage>
        <taxon>Eukaryota</taxon>
        <taxon>Sar</taxon>
        <taxon>Alveolata</taxon>
        <taxon>Ciliophora</taxon>
        <taxon>Postciliodesmatophora</taxon>
        <taxon>Heterotrichea</taxon>
        <taxon>Heterotrichida</taxon>
        <taxon>Stentoridae</taxon>
        <taxon>Stentor</taxon>
    </lineage>
</organism>
<gene>
    <name evidence="7" type="ORF">SteCoe_4365</name>
</gene>
<feature type="transmembrane region" description="Helical" evidence="5">
    <location>
        <begin position="139"/>
        <end position="172"/>
    </location>
</feature>
<sequence length="483" mass="54489">MALSIREPSLPYIPHGKFGILTGYIFVLNSTIGAGFLSIPWAYENSGWFFSLIFQILTTILCYYLSIQTLESMSRAEILSRMTEEGKDIHRISFKKLFQNPNHPDHLLKPPPHLTPMITNRLINLPDIVKMVFGERVGLCYLIFVIFSVFGILVAYGSVFASSFASIIPLGPLSTCDIYTNKDYFSDCKMKYSFFLLFFAICVCYMTVKGIEEQQYVQYIMSGLRFIVIISITLTCFADIVLHRDNNDSHYNSADAPPMIRPKNIGHAIPIILFATIFQNQIPTIASSIKNKEKTLAKVNGYVSMTCFFVYTLLGMAAAFAIDHMPSMVTMSYRDYTGGYSKGSRPGWTYVLEYLIVLCPAFDVFSSYPIQALVLANSITTWRYGGNEEDIPKRVFYGIRFLSAFIPLIVSFLVYDLGTILDWTGLFGFLGFLIATPLFHLALRHMVAGESPYDAYFNIGLSWAIIIVNAFLFFAVVGLNLVE</sequence>
<feature type="transmembrane region" description="Helical" evidence="5">
    <location>
        <begin position="302"/>
        <end position="322"/>
    </location>
</feature>
<evidence type="ECO:0000256" key="1">
    <source>
        <dbReference type="ARBA" id="ARBA00004370"/>
    </source>
</evidence>
<dbReference type="Proteomes" id="UP000187209">
    <property type="component" value="Unassembled WGS sequence"/>
</dbReference>
<evidence type="ECO:0000256" key="2">
    <source>
        <dbReference type="ARBA" id="ARBA00022692"/>
    </source>
</evidence>
<proteinExistence type="predicted"/>
<name>A0A1R2CV28_9CILI</name>
<feature type="transmembrane region" description="Helical" evidence="5">
    <location>
        <begin position="192"/>
        <end position="211"/>
    </location>
</feature>
<feature type="transmembrane region" description="Helical" evidence="5">
    <location>
        <begin position="223"/>
        <end position="244"/>
    </location>
</feature>
<dbReference type="GO" id="GO:0016020">
    <property type="term" value="C:membrane"/>
    <property type="evidence" value="ECO:0007669"/>
    <property type="project" value="UniProtKB-SubCell"/>
</dbReference>
<evidence type="ECO:0000259" key="6">
    <source>
        <dbReference type="Pfam" id="PF01490"/>
    </source>
</evidence>
<dbReference type="PANTHER" id="PTHR16189">
    <property type="entry name" value="TRANSMEMBRANE PROTEIN 104-RELATED"/>
    <property type="match status" value="1"/>
</dbReference>
<dbReference type="OrthoDB" id="294541at2759"/>
<evidence type="ECO:0000256" key="4">
    <source>
        <dbReference type="ARBA" id="ARBA00023136"/>
    </source>
</evidence>
<feature type="domain" description="Amino acid transporter transmembrane" evidence="6">
    <location>
        <begin position="19"/>
        <end position="475"/>
    </location>
</feature>
<dbReference type="InterPro" id="IPR013057">
    <property type="entry name" value="AA_transpt_TM"/>
</dbReference>
<keyword evidence="8" id="KW-1185">Reference proteome</keyword>
<protein>
    <recommendedName>
        <fullName evidence="6">Amino acid transporter transmembrane domain-containing protein</fullName>
    </recommendedName>
</protein>
<feature type="transmembrane region" description="Helical" evidence="5">
    <location>
        <begin position="423"/>
        <end position="443"/>
    </location>
</feature>
<keyword evidence="2 5" id="KW-0812">Transmembrane</keyword>
<feature type="transmembrane region" description="Helical" evidence="5">
    <location>
        <begin position="354"/>
        <end position="376"/>
    </location>
</feature>
<evidence type="ECO:0000256" key="3">
    <source>
        <dbReference type="ARBA" id="ARBA00022989"/>
    </source>
</evidence>
<keyword evidence="3 5" id="KW-1133">Transmembrane helix</keyword>
<feature type="transmembrane region" description="Helical" evidence="5">
    <location>
        <begin position="21"/>
        <end position="42"/>
    </location>
</feature>
<feature type="transmembrane region" description="Helical" evidence="5">
    <location>
        <begin position="455"/>
        <end position="482"/>
    </location>
</feature>
<evidence type="ECO:0000313" key="7">
    <source>
        <dbReference type="EMBL" id="OMJ92823.1"/>
    </source>
</evidence>
<evidence type="ECO:0000313" key="8">
    <source>
        <dbReference type="Proteomes" id="UP000187209"/>
    </source>
</evidence>